<dbReference type="GO" id="GO:0071011">
    <property type="term" value="C:precatalytic spliceosome"/>
    <property type="evidence" value="ECO:0007669"/>
    <property type="project" value="TreeGrafter"/>
</dbReference>
<dbReference type="OrthoDB" id="191651at2759"/>
<protein>
    <recommendedName>
        <fullName evidence="3">Matrin-type domain-containing protein</fullName>
    </recommendedName>
</protein>
<dbReference type="PANTHER" id="PTHR13173:SF10">
    <property type="entry name" value="WW DOMAIN-BINDING PROTEIN 4"/>
    <property type="match status" value="1"/>
</dbReference>
<sequence length="88" mass="9777">MGYGSAIMHVWFGDNRASIEFHERGRKHKDALAAKLRELGRATHEKEKMQAKMSTALAAMEAAALKAMRENGEGIEQGPALPCEFPFF</sequence>
<organism evidence="1 2">
    <name type="scientific">Teladorsagia circumcincta</name>
    <name type="common">Brown stomach worm</name>
    <name type="synonym">Ostertagia circumcincta</name>
    <dbReference type="NCBI Taxonomy" id="45464"/>
    <lineage>
        <taxon>Eukaryota</taxon>
        <taxon>Metazoa</taxon>
        <taxon>Ecdysozoa</taxon>
        <taxon>Nematoda</taxon>
        <taxon>Chromadorea</taxon>
        <taxon>Rhabditida</taxon>
        <taxon>Rhabditina</taxon>
        <taxon>Rhabditomorpha</taxon>
        <taxon>Strongyloidea</taxon>
        <taxon>Trichostrongylidae</taxon>
        <taxon>Teladorsagia</taxon>
    </lineage>
</organism>
<proteinExistence type="predicted"/>
<accession>A0A2G9TXF2</accession>
<dbReference type="PANTHER" id="PTHR13173">
    <property type="entry name" value="WW DOMAIN BINDING PROTEIN 4"/>
    <property type="match status" value="1"/>
</dbReference>
<name>A0A2G9TXF2_TELCI</name>
<dbReference type="GO" id="GO:0003723">
    <property type="term" value="F:RNA binding"/>
    <property type="evidence" value="ECO:0007669"/>
    <property type="project" value="TreeGrafter"/>
</dbReference>
<evidence type="ECO:0000313" key="1">
    <source>
        <dbReference type="EMBL" id="PIO61930.1"/>
    </source>
</evidence>
<dbReference type="AlphaFoldDB" id="A0A2G9TXF2"/>
<keyword evidence="2" id="KW-1185">Reference proteome</keyword>
<reference evidence="1 2" key="1">
    <citation type="submission" date="2015-09" db="EMBL/GenBank/DDBJ databases">
        <title>Draft genome of the parasitic nematode Teladorsagia circumcincta isolate WARC Sus (inbred).</title>
        <authorList>
            <person name="Mitreva M."/>
        </authorList>
    </citation>
    <scope>NUCLEOTIDE SEQUENCE [LARGE SCALE GENOMIC DNA]</scope>
    <source>
        <strain evidence="1 2">S</strain>
    </source>
</reference>
<evidence type="ECO:0000313" key="2">
    <source>
        <dbReference type="Proteomes" id="UP000230423"/>
    </source>
</evidence>
<gene>
    <name evidence="1" type="ORF">TELCIR_16531</name>
</gene>
<dbReference type="GO" id="GO:0000398">
    <property type="term" value="P:mRNA splicing, via spliceosome"/>
    <property type="evidence" value="ECO:0007669"/>
    <property type="project" value="InterPro"/>
</dbReference>
<dbReference type="EMBL" id="KZ352809">
    <property type="protein sequence ID" value="PIO61930.1"/>
    <property type="molecule type" value="Genomic_DNA"/>
</dbReference>
<dbReference type="Proteomes" id="UP000230423">
    <property type="component" value="Unassembled WGS sequence"/>
</dbReference>
<dbReference type="InterPro" id="IPR040023">
    <property type="entry name" value="WBP4"/>
</dbReference>
<evidence type="ECO:0008006" key="3">
    <source>
        <dbReference type="Google" id="ProtNLM"/>
    </source>
</evidence>